<evidence type="ECO:0000313" key="1">
    <source>
        <dbReference type="EMBL" id="MDX6805555.1"/>
    </source>
</evidence>
<comment type="caution">
    <text evidence="1">The sequence shown here is derived from an EMBL/GenBank/DDBJ whole genome shotgun (WGS) entry which is preliminary data.</text>
</comment>
<evidence type="ECO:0000313" key="2">
    <source>
        <dbReference type="Proteomes" id="UP001274321"/>
    </source>
</evidence>
<organism evidence="1 2">
    <name type="scientific">Terrihabitans rhizophilus</name>
    <dbReference type="NCBI Taxonomy" id="3092662"/>
    <lineage>
        <taxon>Bacteria</taxon>
        <taxon>Pseudomonadati</taxon>
        <taxon>Pseudomonadota</taxon>
        <taxon>Alphaproteobacteria</taxon>
        <taxon>Hyphomicrobiales</taxon>
        <taxon>Terrihabitans</taxon>
    </lineage>
</organism>
<evidence type="ECO:0008006" key="3">
    <source>
        <dbReference type="Google" id="ProtNLM"/>
    </source>
</evidence>
<protein>
    <recommendedName>
        <fullName evidence="3">DUF3405 domain-containing protein</fullName>
    </recommendedName>
</protein>
<dbReference type="EMBL" id="JAXAFJ010000002">
    <property type="protein sequence ID" value="MDX6805555.1"/>
    <property type="molecule type" value="Genomic_DNA"/>
</dbReference>
<reference evidence="1 2" key="1">
    <citation type="submission" date="2023-11" db="EMBL/GenBank/DDBJ databases">
        <authorList>
            <person name="Bao R."/>
        </authorList>
    </citation>
    <scope>NUCLEOTIDE SEQUENCE [LARGE SCALE GENOMIC DNA]</scope>
    <source>
        <strain evidence="1 2">PJ23</strain>
    </source>
</reference>
<proteinExistence type="predicted"/>
<keyword evidence="2" id="KW-1185">Reference proteome</keyword>
<sequence>MSQAVLFLTHLRTPRVLAHFERLRAEAGPVLPVFLGADDTAHVQLPPPGPQADFQVCVEATQAMFPGLYPDYAPGRTDLIFLTMLMDPRLRAFDHVWIMEYDVDYSGDWSEFFKGFENRRGDLVATRITHRSRHSTWFHWRDFASPPSVPESRHIYAFMPMVRLSRAFITAYIEARRRDLWQGHYEAILPSFALDAGFHIVDMGYGPYGSFFRRRLYRRRTFRFRPARPNYFHEVPAQFPLRSVLYHPVKL</sequence>
<dbReference type="RefSeq" id="WP_319843665.1">
    <property type="nucleotide sequence ID" value="NZ_JAXAFJ010000002.1"/>
</dbReference>
<gene>
    <name evidence="1" type="ORF">SCD90_05725</name>
</gene>
<accession>A0ABU4RPC7</accession>
<dbReference type="Proteomes" id="UP001274321">
    <property type="component" value="Unassembled WGS sequence"/>
</dbReference>
<name>A0ABU4RPC7_9HYPH</name>